<dbReference type="SUPFAM" id="SSF52283">
    <property type="entry name" value="Formate/glycerate dehydrogenase catalytic domain-like"/>
    <property type="match status" value="1"/>
</dbReference>
<dbReference type="InterPro" id="IPR050857">
    <property type="entry name" value="D-2-hydroxyacid_DH"/>
</dbReference>
<sequence length="326" mass="36050">MEKVFISRRIPNKGIETLKNAGLEVKVWGSAIPPTYEELLDKTAQADALICMLSDKIDSHFLRKNTHLKVISNYAVGFNNIDIQTATDLGIPVGNTPDVLTEATADHAFTLMLAVARKILDSNKSILEGKWKNWEPMGFLGQDLRERTLGVVGMGRIGQEMARLCQSAFDMKILYFSNTAKPETEKKLHAKKVSFDELLEQSDVISVHTSLNESSRGIFNKEAFQKMKKNAIFINTARGEIHDEIALTEALSNGLIWGAGLDVTNPEPMSIDNPLLSLPNVVITPHIASATIDTRANMSFIAAQNIIKGLKKEKLVGFVNPQVYSK</sequence>
<protein>
    <submittedName>
        <fullName evidence="8">Glyoxylate reductase</fullName>
    </submittedName>
</protein>
<evidence type="ECO:0000256" key="3">
    <source>
        <dbReference type="ARBA" id="ARBA00023002"/>
    </source>
</evidence>
<keyword evidence="9" id="KW-1185">Reference proteome</keyword>
<dbReference type="PROSITE" id="PS00065">
    <property type="entry name" value="D_2_HYDROXYACID_DH_1"/>
    <property type="match status" value="1"/>
</dbReference>
<keyword evidence="2" id="KW-0028">Amino-acid biosynthesis</keyword>
<dbReference type="GO" id="GO:0051287">
    <property type="term" value="F:NAD binding"/>
    <property type="evidence" value="ECO:0007669"/>
    <property type="project" value="InterPro"/>
</dbReference>
<dbReference type="GO" id="GO:0008652">
    <property type="term" value="P:amino acid biosynthetic process"/>
    <property type="evidence" value="ECO:0007669"/>
    <property type="project" value="UniProtKB-KW"/>
</dbReference>
<dbReference type="PANTHER" id="PTHR42789">
    <property type="entry name" value="D-ISOMER SPECIFIC 2-HYDROXYACID DEHYDROGENASE FAMILY PROTEIN (AFU_ORTHOLOGUE AFUA_6G10090)"/>
    <property type="match status" value="1"/>
</dbReference>
<evidence type="ECO:0000313" key="8">
    <source>
        <dbReference type="EMBL" id="SFF05934.1"/>
    </source>
</evidence>
<evidence type="ECO:0000313" key="9">
    <source>
        <dbReference type="Proteomes" id="UP000199513"/>
    </source>
</evidence>
<dbReference type="PANTHER" id="PTHR42789:SF1">
    <property type="entry name" value="D-ISOMER SPECIFIC 2-HYDROXYACID DEHYDROGENASE FAMILY PROTEIN (AFU_ORTHOLOGUE AFUA_6G10090)"/>
    <property type="match status" value="1"/>
</dbReference>
<evidence type="ECO:0000259" key="6">
    <source>
        <dbReference type="Pfam" id="PF00389"/>
    </source>
</evidence>
<organism evidence="8 9">
    <name type="scientific">Thermoflexibacter ruber</name>
    <dbReference type="NCBI Taxonomy" id="1003"/>
    <lineage>
        <taxon>Bacteria</taxon>
        <taxon>Pseudomonadati</taxon>
        <taxon>Bacteroidota</taxon>
        <taxon>Cytophagia</taxon>
        <taxon>Cytophagales</taxon>
        <taxon>Thermoflexibacteraceae</taxon>
        <taxon>Thermoflexibacter</taxon>
    </lineage>
</organism>
<dbReference type="Proteomes" id="UP000199513">
    <property type="component" value="Unassembled WGS sequence"/>
</dbReference>
<keyword evidence="3 5" id="KW-0560">Oxidoreductase</keyword>
<comment type="similarity">
    <text evidence="1 5">Belongs to the D-isomer specific 2-hydroxyacid dehydrogenase family.</text>
</comment>
<dbReference type="GO" id="GO:0016616">
    <property type="term" value="F:oxidoreductase activity, acting on the CH-OH group of donors, NAD or NADP as acceptor"/>
    <property type="evidence" value="ECO:0007669"/>
    <property type="project" value="InterPro"/>
</dbReference>
<dbReference type="CDD" id="cd05301">
    <property type="entry name" value="GDH"/>
    <property type="match status" value="1"/>
</dbReference>
<dbReference type="EMBL" id="FONY01000014">
    <property type="protein sequence ID" value="SFF05934.1"/>
    <property type="molecule type" value="Genomic_DNA"/>
</dbReference>
<dbReference type="Pfam" id="PF00389">
    <property type="entry name" value="2-Hacid_dh"/>
    <property type="match status" value="1"/>
</dbReference>
<dbReference type="STRING" id="1003.SAMN04488541_101456"/>
<evidence type="ECO:0000256" key="5">
    <source>
        <dbReference type="RuleBase" id="RU003719"/>
    </source>
</evidence>
<dbReference type="Gene3D" id="3.40.50.720">
    <property type="entry name" value="NAD(P)-binding Rossmann-like Domain"/>
    <property type="match status" value="2"/>
</dbReference>
<accession>A0A1I2FKC2</accession>
<dbReference type="FunFam" id="3.40.50.720:FF:000203">
    <property type="entry name" value="D-3-phosphoglycerate dehydrogenase (SerA)"/>
    <property type="match status" value="1"/>
</dbReference>
<dbReference type="InterPro" id="IPR006139">
    <property type="entry name" value="D-isomer_2_OHA_DH_cat_dom"/>
</dbReference>
<feature type="domain" description="D-isomer specific 2-hydroxyacid dehydrogenase catalytic" evidence="6">
    <location>
        <begin position="4"/>
        <end position="320"/>
    </location>
</feature>
<feature type="domain" description="D-isomer specific 2-hydroxyacid dehydrogenase NAD-binding" evidence="7">
    <location>
        <begin position="109"/>
        <end position="288"/>
    </location>
</feature>
<evidence type="ECO:0000256" key="4">
    <source>
        <dbReference type="ARBA" id="ARBA00023027"/>
    </source>
</evidence>
<evidence type="ECO:0000256" key="1">
    <source>
        <dbReference type="ARBA" id="ARBA00005854"/>
    </source>
</evidence>
<reference evidence="8 9" key="1">
    <citation type="submission" date="2016-10" db="EMBL/GenBank/DDBJ databases">
        <authorList>
            <person name="de Groot N.N."/>
        </authorList>
    </citation>
    <scope>NUCLEOTIDE SEQUENCE [LARGE SCALE GENOMIC DNA]</scope>
    <source>
        <strain>GEY</strain>
        <strain evidence="9">DSM 9560</strain>
    </source>
</reference>
<evidence type="ECO:0000256" key="2">
    <source>
        <dbReference type="ARBA" id="ARBA00022605"/>
    </source>
</evidence>
<keyword evidence="4" id="KW-0520">NAD</keyword>
<dbReference type="InterPro" id="IPR036291">
    <property type="entry name" value="NAD(P)-bd_dom_sf"/>
</dbReference>
<gene>
    <name evidence="8" type="ORF">SAMN04488541_101456</name>
</gene>
<dbReference type="InterPro" id="IPR029752">
    <property type="entry name" value="D-isomer_DH_CS1"/>
</dbReference>
<dbReference type="OrthoDB" id="1522997at2"/>
<evidence type="ECO:0000259" key="7">
    <source>
        <dbReference type="Pfam" id="PF02826"/>
    </source>
</evidence>
<dbReference type="RefSeq" id="WP_091544331.1">
    <property type="nucleotide sequence ID" value="NZ_FONY01000014.1"/>
</dbReference>
<dbReference type="SUPFAM" id="SSF51735">
    <property type="entry name" value="NAD(P)-binding Rossmann-fold domains"/>
    <property type="match status" value="1"/>
</dbReference>
<dbReference type="AlphaFoldDB" id="A0A1I2FKC2"/>
<name>A0A1I2FKC2_9BACT</name>
<proteinExistence type="inferred from homology"/>
<dbReference type="InterPro" id="IPR006140">
    <property type="entry name" value="D-isomer_DH_NAD-bd"/>
</dbReference>
<dbReference type="Pfam" id="PF02826">
    <property type="entry name" value="2-Hacid_dh_C"/>
    <property type="match status" value="1"/>
</dbReference>